<feature type="region of interest" description="Disordered" evidence="8">
    <location>
        <begin position="470"/>
        <end position="555"/>
    </location>
</feature>
<evidence type="ECO:0000256" key="6">
    <source>
        <dbReference type="ARBA" id="ARBA00023242"/>
    </source>
</evidence>
<keyword evidence="4 7" id="KW-0863">Zinc-finger</keyword>
<feature type="compositionally biased region" description="Low complexity" evidence="8">
    <location>
        <begin position="152"/>
        <end position="175"/>
    </location>
</feature>
<comment type="subcellular location">
    <subcellularLocation>
        <location evidence="1">Nucleus</location>
    </subcellularLocation>
</comment>
<protein>
    <recommendedName>
        <fullName evidence="9">C2H2-type domain-containing protein</fullName>
    </recommendedName>
</protein>
<dbReference type="OrthoDB" id="5977959at2759"/>
<keyword evidence="5" id="KW-0862">Zinc</keyword>
<evidence type="ECO:0000256" key="2">
    <source>
        <dbReference type="ARBA" id="ARBA00022723"/>
    </source>
</evidence>
<dbReference type="SMART" id="SM00355">
    <property type="entry name" value="ZnF_C2H2"/>
    <property type="match status" value="4"/>
</dbReference>
<feature type="compositionally biased region" description="Polar residues" evidence="8">
    <location>
        <begin position="13"/>
        <end position="22"/>
    </location>
</feature>
<name>A0A7J7K8Q9_BUGNE</name>
<dbReference type="InterPro" id="IPR050329">
    <property type="entry name" value="GLI_C2H2-zinc-finger"/>
</dbReference>
<feature type="compositionally biased region" description="Low complexity" evidence="8">
    <location>
        <begin position="300"/>
        <end position="328"/>
    </location>
</feature>
<proteinExistence type="predicted"/>
<evidence type="ECO:0000256" key="4">
    <source>
        <dbReference type="ARBA" id="ARBA00022771"/>
    </source>
</evidence>
<dbReference type="GO" id="GO:0000978">
    <property type="term" value="F:RNA polymerase II cis-regulatory region sequence-specific DNA binding"/>
    <property type="evidence" value="ECO:0007669"/>
    <property type="project" value="TreeGrafter"/>
</dbReference>
<feature type="compositionally biased region" description="Polar residues" evidence="8">
    <location>
        <begin position="513"/>
        <end position="527"/>
    </location>
</feature>
<dbReference type="GO" id="GO:0005634">
    <property type="term" value="C:nucleus"/>
    <property type="evidence" value="ECO:0007669"/>
    <property type="project" value="UniProtKB-SubCell"/>
</dbReference>
<gene>
    <name evidence="10" type="ORF">EB796_006674</name>
</gene>
<evidence type="ECO:0000313" key="11">
    <source>
        <dbReference type="Proteomes" id="UP000593567"/>
    </source>
</evidence>
<feature type="domain" description="C2H2-type" evidence="9">
    <location>
        <begin position="52"/>
        <end position="79"/>
    </location>
</feature>
<keyword evidence="2" id="KW-0479">Metal-binding</keyword>
<reference evidence="10" key="1">
    <citation type="submission" date="2020-06" db="EMBL/GenBank/DDBJ databases">
        <title>Draft genome of Bugula neritina, a colonial animal packing powerful symbionts and potential medicines.</title>
        <authorList>
            <person name="Rayko M."/>
        </authorList>
    </citation>
    <scope>NUCLEOTIDE SEQUENCE [LARGE SCALE GENOMIC DNA]</scope>
    <source>
        <strain evidence="10">Kwan_BN1</strain>
    </source>
</reference>
<dbReference type="FunFam" id="3.30.160.60:FF:000656">
    <property type="entry name" value="Zinc finger protein 541"/>
    <property type="match status" value="1"/>
</dbReference>
<dbReference type="PROSITE" id="PS00028">
    <property type="entry name" value="ZINC_FINGER_C2H2_1"/>
    <property type="match status" value="3"/>
</dbReference>
<dbReference type="EMBL" id="VXIV02000951">
    <property type="protein sequence ID" value="KAF6035019.1"/>
    <property type="molecule type" value="Genomic_DNA"/>
</dbReference>
<evidence type="ECO:0000256" key="1">
    <source>
        <dbReference type="ARBA" id="ARBA00004123"/>
    </source>
</evidence>
<dbReference type="Gene3D" id="3.30.160.60">
    <property type="entry name" value="Classic Zinc Finger"/>
    <property type="match status" value="4"/>
</dbReference>
<evidence type="ECO:0000259" key="9">
    <source>
        <dbReference type="PROSITE" id="PS50157"/>
    </source>
</evidence>
<dbReference type="FunFam" id="3.30.160.60:FF:000744">
    <property type="entry name" value="zinc finger E-box-binding homeobox 1"/>
    <property type="match status" value="1"/>
</dbReference>
<dbReference type="Pfam" id="PF13912">
    <property type="entry name" value="zf-C2H2_6"/>
    <property type="match status" value="2"/>
</dbReference>
<feature type="compositionally biased region" description="Basic and acidic residues" evidence="8">
    <location>
        <begin position="237"/>
        <end position="247"/>
    </location>
</feature>
<keyword evidence="3" id="KW-0677">Repeat</keyword>
<feature type="compositionally biased region" description="Polar residues" evidence="8">
    <location>
        <begin position="470"/>
        <end position="495"/>
    </location>
</feature>
<dbReference type="PANTHER" id="PTHR19818">
    <property type="entry name" value="ZINC FINGER PROTEIN ZIC AND GLI"/>
    <property type="match status" value="1"/>
</dbReference>
<comment type="caution">
    <text evidence="10">The sequence shown here is derived from an EMBL/GenBank/DDBJ whole genome shotgun (WGS) entry which is preliminary data.</text>
</comment>
<evidence type="ECO:0000313" key="10">
    <source>
        <dbReference type="EMBL" id="KAF6035019.1"/>
    </source>
</evidence>
<dbReference type="GO" id="GO:0000981">
    <property type="term" value="F:DNA-binding transcription factor activity, RNA polymerase II-specific"/>
    <property type="evidence" value="ECO:0007669"/>
    <property type="project" value="TreeGrafter"/>
</dbReference>
<evidence type="ECO:0000256" key="3">
    <source>
        <dbReference type="ARBA" id="ARBA00022737"/>
    </source>
</evidence>
<dbReference type="PANTHER" id="PTHR19818:SF139">
    <property type="entry name" value="PAIR-RULE PROTEIN ODD-PAIRED"/>
    <property type="match status" value="1"/>
</dbReference>
<dbReference type="AlphaFoldDB" id="A0A7J7K8Q9"/>
<dbReference type="InterPro" id="IPR036236">
    <property type="entry name" value="Znf_C2H2_sf"/>
</dbReference>
<feature type="domain" description="C2H2-type" evidence="9">
    <location>
        <begin position="208"/>
        <end position="235"/>
    </location>
</feature>
<dbReference type="SUPFAM" id="SSF57667">
    <property type="entry name" value="beta-beta-alpha zinc fingers"/>
    <property type="match status" value="3"/>
</dbReference>
<feature type="domain" description="C2H2-type" evidence="9">
    <location>
        <begin position="80"/>
        <end position="107"/>
    </location>
</feature>
<dbReference type="Proteomes" id="UP000593567">
    <property type="component" value="Unassembled WGS sequence"/>
</dbReference>
<feature type="region of interest" description="Disordered" evidence="8">
    <location>
        <begin position="234"/>
        <end position="280"/>
    </location>
</feature>
<keyword evidence="11" id="KW-1185">Reference proteome</keyword>
<evidence type="ECO:0000256" key="5">
    <source>
        <dbReference type="ARBA" id="ARBA00022833"/>
    </source>
</evidence>
<feature type="region of interest" description="Disordered" evidence="8">
    <location>
        <begin position="1"/>
        <end position="47"/>
    </location>
</feature>
<dbReference type="GO" id="GO:0008270">
    <property type="term" value="F:zinc ion binding"/>
    <property type="evidence" value="ECO:0007669"/>
    <property type="project" value="UniProtKB-KW"/>
</dbReference>
<organism evidence="10 11">
    <name type="scientific">Bugula neritina</name>
    <name type="common">Brown bryozoan</name>
    <name type="synonym">Sertularia neritina</name>
    <dbReference type="NCBI Taxonomy" id="10212"/>
    <lineage>
        <taxon>Eukaryota</taxon>
        <taxon>Metazoa</taxon>
        <taxon>Spiralia</taxon>
        <taxon>Lophotrochozoa</taxon>
        <taxon>Bryozoa</taxon>
        <taxon>Gymnolaemata</taxon>
        <taxon>Cheilostomatida</taxon>
        <taxon>Flustrina</taxon>
        <taxon>Buguloidea</taxon>
        <taxon>Bugulidae</taxon>
        <taxon>Bugula</taxon>
    </lineage>
</organism>
<feature type="domain" description="C2H2-type" evidence="9">
    <location>
        <begin position="108"/>
        <end position="132"/>
    </location>
</feature>
<dbReference type="PROSITE" id="PS50157">
    <property type="entry name" value="ZINC_FINGER_C2H2_2"/>
    <property type="match status" value="4"/>
</dbReference>
<dbReference type="GO" id="GO:0045944">
    <property type="term" value="P:positive regulation of transcription by RNA polymerase II"/>
    <property type="evidence" value="ECO:0007669"/>
    <property type="project" value="UniProtKB-ARBA"/>
</dbReference>
<feature type="region of interest" description="Disordered" evidence="8">
    <location>
        <begin position="300"/>
        <end position="356"/>
    </location>
</feature>
<sequence>MDLSMKTWRSRYNHSGETQPSLDLSVPKEPVKLKPRAKGRPSKNSLSPRYGAQCPICGKTFNNSSALAKHKLTHSDERKYVCQLCSKAFKRQDHLNGHMMTHRSKKPFECGFEQCSKSYCDARSLRRHLENHHNVPTDTLYDMSLNNYTNTNGTGYHQGFPSDPSSPSPHASPSYPNIPGQQFFRFDSGHPSSDGGQPFIFSEGTQPAECTICHKRFKNLPALNGHMRLHGGYVNVKKPEGEGKAVKSESSLEGSGTKRQHTQPGGSAASKTFSPASTPTSRLTAQNLLALNNKYSMEHSSLSLSSPTSAGDSVSQSNVNQNNNQGNVRQGGDGTLQPPYYGPALHLNTSSSSEPIPAFHSLTSQLHLGQQQQQQRFLTDQLLLLHQQHLQRQLPGGVLGSMGGVGLNPQPITFPNLGLLPPDHLADMRARADSFHSSIFLNSPASKTSEISQERVVTPQRGRELLAISSSSAVSPHQHTETAMSHQHTETAMSHQHTEAVMSHQQPDHNDSEVSQINGGDNPLLQSQPPEEQQEEEAAHKKRHASAPNDARNSLNPGTTHSVLLTVYYSLCTTHSILLTLYYSFCTVHSVLFTLYCSLCTTHCILPTLYCSLCTAHSILLTVYYPLCSLYCSLCTALFNANCFLCSISQVGGVQLRAPLATITSACPLVISRSCYYPIAFCITQTWHS</sequence>
<dbReference type="Pfam" id="PF00096">
    <property type="entry name" value="zf-C2H2"/>
    <property type="match status" value="1"/>
</dbReference>
<feature type="region of interest" description="Disordered" evidence="8">
    <location>
        <begin position="152"/>
        <end position="189"/>
    </location>
</feature>
<evidence type="ECO:0000256" key="7">
    <source>
        <dbReference type="PROSITE-ProRule" id="PRU00042"/>
    </source>
</evidence>
<feature type="compositionally biased region" description="Polar residues" evidence="8">
    <location>
        <begin position="262"/>
        <end position="280"/>
    </location>
</feature>
<dbReference type="InterPro" id="IPR013087">
    <property type="entry name" value="Znf_C2H2_type"/>
</dbReference>
<evidence type="ECO:0000256" key="8">
    <source>
        <dbReference type="SAM" id="MobiDB-lite"/>
    </source>
</evidence>
<keyword evidence="6" id="KW-0539">Nucleus</keyword>
<accession>A0A7J7K8Q9</accession>